<evidence type="ECO:0000259" key="1">
    <source>
        <dbReference type="PROSITE" id="PS51186"/>
    </source>
</evidence>
<keyword evidence="3" id="KW-1185">Reference proteome</keyword>
<dbReference type="GO" id="GO:0016747">
    <property type="term" value="F:acyltransferase activity, transferring groups other than amino-acyl groups"/>
    <property type="evidence" value="ECO:0007669"/>
    <property type="project" value="InterPro"/>
</dbReference>
<dbReference type="InterPro" id="IPR016181">
    <property type="entry name" value="Acyl_CoA_acyltransferase"/>
</dbReference>
<evidence type="ECO:0000313" key="2">
    <source>
        <dbReference type="EMBL" id="TCT18800.1"/>
    </source>
</evidence>
<comment type="caution">
    <text evidence="2">The sequence shown here is derived from an EMBL/GenBank/DDBJ whole genome shotgun (WGS) entry which is preliminary data.</text>
</comment>
<dbReference type="SUPFAM" id="SSF55729">
    <property type="entry name" value="Acyl-CoA N-acyltransferases (Nat)"/>
    <property type="match status" value="1"/>
</dbReference>
<dbReference type="EMBL" id="SMAN01000021">
    <property type="protein sequence ID" value="TCT18800.1"/>
    <property type="molecule type" value="Genomic_DNA"/>
</dbReference>
<accession>A0A4R3MR47</accession>
<dbReference type="Pfam" id="PF00583">
    <property type="entry name" value="Acetyltransf_1"/>
    <property type="match status" value="1"/>
</dbReference>
<dbReference type="InterPro" id="IPR000182">
    <property type="entry name" value="GNAT_dom"/>
</dbReference>
<gene>
    <name evidence="2" type="ORF">EDD68_12155</name>
</gene>
<feature type="domain" description="N-acetyltransferase" evidence="1">
    <location>
        <begin position="6"/>
        <end position="153"/>
    </location>
</feature>
<protein>
    <submittedName>
        <fullName evidence="2">FR47-like protein</fullName>
    </submittedName>
</protein>
<proteinExistence type="predicted"/>
<dbReference type="RefSeq" id="WP_165902180.1">
    <property type="nucleotide sequence ID" value="NZ_SMAN01000021.1"/>
</dbReference>
<sequence length="290" mass="33949">MVQGLLQIKKLTLDDYEAFKKMDTGIDDDYVTRIFPDLVKHKHQGVYGLFHQGQMVSIAGYSIFGEHFAVLGRLRSDRRFLSKGYATRLVEHILGELEQMPQMKWVGANTQVPNWSARRVLEKLGLEETVTFYSAVLKERDQLQGLDGNLWIPVESTEEKRKLFSTLSSRENQLGMFPYECYYPLPFHEALFSDEYLAESIVFRKEDGSRFFVMKEDQKGNVYAHLKYFWDDSFEQPGFWKTVLYALDEIFTNHKLWIDFSEGGFHRMPSPGAFYVQDPWILYSKEVPDL</sequence>
<dbReference type="Gene3D" id="3.40.630.30">
    <property type="match status" value="1"/>
</dbReference>
<organism evidence="2 3">
    <name type="scientific">Melghiribacillus thermohalophilus</name>
    <dbReference type="NCBI Taxonomy" id="1324956"/>
    <lineage>
        <taxon>Bacteria</taxon>
        <taxon>Bacillati</taxon>
        <taxon>Bacillota</taxon>
        <taxon>Bacilli</taxon>
        <taxon>Bacillales</taxon>
        <taxon>Bacillaceae</taxon>
        <taxon>Melghiribacillus</taxon>
    </lineage>
</organism>
<dbReference type="Proteomes" id="UP000294650">
    <property type="component" value="Unassembled WGS sequence"/>
</dbReference>
<dbReference type="AlphaFoldDB" id="A0A4R3MR47"/>
<evidence type="ECO:0000313" key="3">
    <source>
        <dbReference type="Proteomes" id="UP000294650"/>
    </source>
</evidence>
<dbReference type="PROSITE" id="PS51186">
    <property type="entry name" value="GNAT"/>
    <property type="match status" value="1"/>
</dbReference>
<name>A0A4R3MR47_9BACI</name>
<reference evidence="2 3" key="1">
    <citation type="submission" date="2019-03" db="EMBL/GenBank/DDBJ databases">
        <title>Genomic Encyclopedia of Type Strains, Phase IV (KMG-IV): sequencing the most valuable type-strain genomes for metagenomic binning, comparative biology and taxonomic classification.</title>
        <authorList>
            <person name="Goeker M."/>
        </authorList>
    </citation>
    <scope>NUCLEOTIDE SEQUENCE [LARGE SCALE GENOMIC DNA]</scope>
    <source>
        <strain evidence="2 3">DSM 25894</strain>
    </source>
</reference>